<feature type="compositionally biased region" description="Basic and acidic residues" evidence="3">
    <location>
        <begin position="1"/>
        <end position="23"/>
    </location>
</feature>
<protein>
    <recommendedName>
        <fullName evidence="2">Phospholipid scramblase</fullName>
    </recommendedName>
</protein>
<dbReference type="EMBL" id="LR903582">
    <property type="protein sequence ID" value="CAD7252050.1"/>
    <property type="molecule type" value="Genomic_DNA"/>
</dbReference>
<keyword evidence="2" id="KW-0106">Calcium</keyword>
<organism evidence="4">
    <name type="scientific">Darwinula stevensoni</name>
    <dbReference type="NCBI Taxonomy" id="69355"/>
    <lineage>
        <taxon>Eukaryota</taxon>
        <taxon>Metazoa</taxon>
        <taxon>Ecdysozoa</taxon>
        <taxon>Arthropoda</taxon>
        <taxon>Crustacea</taxon>
        <taxon>Oligostraca</taxon>
        <taxon>Ostracoda</taxon>
        <taxon>Podocopa</taxon>
        <taxon>Podocopida</taxon>
        <taxon>Darwinulocopina</taxon>
        <taxon>Darwinuloidea</taxon>
        <taxon>Darwinulidae</taxon>
        <taxon>Darwinula</taxon>
    </lineage>
</organism>
<accession>A0A7R9FR68</accession>
<dbReference type="Proteomes" id="UP000677054">
    <property type="component" value="Unassembled WGS sequence"/>
</dbReference>
<evidence type="ECO:0000313" key="4">
    <source>
        <dbReference type="EMBL" id="CAD7252050.1"/>
    </source>
</evidence>
<dbReference type="EMBL" id="CAJPEV010004065">
    <property type="protein sequence ID" value="CAG0901092.1"/>
    <property type="molecule type" value="Genomic_DNA"/>
</dbReference>
<evidence type="ECO:0000256" key="2">
    <source>
        <dbReference type="RuleBase" id="RU363116"/>
    </source>
</evidence>
<dbReference type="Pfam" id="PF03803">
    <property type="entry name" value="Scramblase"/>
    <property type="match status" value="2"/>
</dbReference>
<gene>
    <name evidence="4" type="ORF">DSTB1V02_LOCUS11811</name>
</gene>
<evidence type="ECO:0000256" key="1">
    <source>
        <dbReference type="ARBA" id="ARBA00005350"/>
    </source>
</evidence>
<keyword evidence="5" id="KW-1185">Reference proteome</keyword>
<name>A0A7R9FR68_9CRUS</name>
<dbReference type="InterPro" id="IPR025659">
    <property type="entry name" value="Tubby-like_C"/>
</dbReference>
<dbReference type="OrthoDB" id="191150at2759"/>
<evidence type="ECO:0000256" key="3">
    <source>
        <dbReference type="SAM" id="MobiDB-lite"/>
    </source>
</evidence>
<reference evidence="4" key="1">
    <citation type="submission" date="2020-11" db="EMBL/GenBank/DDBJ databases">
        <authorList>
            <person name="Tran Van P."/>
        </authorList>
    </citation>
    <scope>NUCLEOTIDE SEQUENCE</scope>
</reference>
<keyword evidence="2" id="KW-0449">Lipoprotein</keyword>
<feature type="region of interest" description="Disordered" evidence="3">
    <location>
        <begin position="1"/>
        <end position="25"/>
    </location>
</feature>
<evidence type="ECO:0000313" key="5">
    <source>
        <dbReference type="Proteomes" id="UP000677054"/>
    </source>
</evidence>
<dbReference type="SUPFAM" id="SSF54518">
    <property type="entry name" value="Tubby C-terminal domain-like"/>
    <property type="match status" value="1"/>
</dbReference>
<dbReference type="InterPro" id="IPR005552">
    <property type="entry name" value="Scramblase"/>
</dbReference>
<sequence>MRAEEQGNPVDESKSEENEEGRQGLEYFNTVDQLRIKEHADVDKVLSRSESERRYSVKDGSGQTVYNAIEDLNCSAGSSGGNCQGFAMRILDGRDAEVMRIFRPLVSGADRLQNRSFQSCMGKCRYYRTKNTFRVVIDSINQLPCTLQRLEVFAPPDQLIGKVEQEQSLLVPKFQIMDSEGKRVARIKGPISTLSIFGSVKFQAKSEGGKAIGAIKKEWSGLFKEVLTDADHYGLTFSPELDVNVKALVFAAAFLIDFMFFSKRAI</sequence>
<dbReference type="GO" id="GO:0005886">
    <property type="term" value="C:plasma membrane"/>
    <property type="evidence" value="ECO:0007669"/>
    <property type="project" value="TreeGrafter"/>
</dbReference>
<comment type="cofactor">
    <cofactor evidence="2">
        <name>Ca(2+)</name>
        <dbReference type="ChEBI" id="CHEBI:29108"/>
    </cofactor>
</comment>
<dbReference type="AlphaFoldDB" id="A0A7R9FR68"/>
<dbReference type="PANTHER" id="PTHR23248">
    <property type="entry name" value="PHOSPHOLIPID SCRAMBLASE-RELATED"/>
    <property type="match status" value="1"/>
</dbReference>
<comment type="similarity">
    <text evidence="1 2">Belongs to the phospholipid scramblase family.</text>
</comment>
<keyword evidence="2" id="KW-0564">Palmitate</keyword>
<proteinExistence type="inferred from homology"/>
<dbReference type="GO" id="GO:0017128">
    <property type="term" value="F:phospholipid scramblase activity"/>
    <property type="evidence" value="ECO:0007669"/>
    <property type="project" value="InterPro"/>
</dbReference>
<dbReference type="PANTHER" id="PTHR23248:SF4">
    <property type="entry name" value="PHOSPHOLIPID SCRAMBLASE"/>
    <property type="match status" value="1"/>
</dbReference>
<comment type="function">
    <text evidence="2">May mediate accelerated ATP-independent bidirectional transbilayer migration of phospholipids upon binding calcium ions that results in a loss of phospholipid asymmetry in the plasma membrane.</text>
</comment>